<feature type="region of interest" description="Disordered" evidence="4">
    <location>
        <begin position="385"/>
        <end position="429"/>
    </location>
</feature>
<feature type="non-terminal residue" evidence="7">
    <location>
        <position position="597"/>
    </location>
</feature>
<comment type="similarity">
    <text evidence="1">Belongs to the protein-tyrosine phosphatase family. Non-receptor class myotubularin subfamily.</text>
</comment>
<evidence type="ECO:0000259" key="6">
    <source>
        <dbReference type="PROSITE" id="PS51339"/>
    </source>
</evidence>
<comment type="caution">
    <text evidence="7">The sequence shown here is derived from an EMBL/GenBank/DDBJ whole genome shotgun (WGS) entry which is preliminary data.</text>
</comment>
<evidence type="ECO:0000313" key="8">
    <source>
        <dbReference type="Proteomes" id="UP000192247"/>
    </source>
</evidence>
<feature type="compositionally biased region" description="Low complexity" evidence="4">
    <location>
        <begin position="31"/>
        <end position="41"/>
    </location>
</feature>
<evidence type="ECO:0000256" key="3">
    <source>
        <dbReference type="ARBA" id="ARBA00022833"/>
    </source>
</evidence>
<dbReference type="PRINTS" id="PR00008">
    <property type="entry name" value="DAGPEDOMAIN"/>
</dbReference>
<proteinExistence type="inferred from homology"/>
<feature type="domain" description="Phorbol-ester/DAG-type" evidence="5">
    <location>
        <begin position="546"/>
        <end position="596"/>
    </location>
</feature>
<keyword evidence="3" id="KW-0862">Zinc</keyword>
<name>A0A1V9XCT3_9ACAR</name>
<dbReference type="Pfam" id="PF00130">
    <property type="entry name" value="C1_1"/>
    <property type="match status" value="1"/>
</dbReference>
<accession>A0A1V9XCT3</accession>
<gene>
    <name evidence="7" type="ORF">BIW11_01540</name>
</gene>
<feature type="domain" description="Myotubularin phosphatase" evidence="6">
    <location>
        <begin position="1"/>
        <end position="362"/>
    </location>
</feature>
<dbReference type="PANTHER" id="PTHR10807">
    <property type="entry name" value="MYOTUBULARIN-RELATED"/>
    <property type="match status" value="1"/>
</dbReference>
<dbReference type="InterPro" id="IPR002219">
    <property type="entry name" value="PKC_DAG/PE"/>
</dbReference>
<sequence>MWIEQEKYVGTIIAGASQSMTTSGGGGGGTLTASNLSTGSSFSRGGPHRWSGGTKSLALTYRQPPHRETMSDRHSLASMLSSSGGDVETSSANSFFSRAALYIISEKSQCRGVKPPYNAEYIAVESFEVAKVRAAFKALSSAVCPAQAEGESDGRGHRNARLLTQMEDCGWLQLIQELLFHTAQLVELMHEEGASAMLCLEEGWDVTCQLSSLVQLCLDPHYRTIDGFWTLVEKEWLAFGHRFAQRGGLNQTTSGYAPIFLQFLDCVHQLLNQNPTSFEFNHFYLRFLAYHSVSARFRTFIYDGGVAQSVEVDSDAPDVFEYIQKVHSKAPIFHNYWYIAEYEEVLRPQFYLANLEVWDYYLEDHLAHASPYEFEIVLAENECSQSNSEQAAAEEREGTGNSAAGQGSPDGDQQNGSAGRIGPSHSSGLTSQYQRRINMNGYNHNVQDEASFPLLLDELRRAELELSRSPQKWKAVWNRLEAQNLPFLGLQRPAVVASVPGGRGAVRGLLSPSAIDLGASIVRKVDVLVRGLSNKEASFNSAASHAHRFERHYYSTPTYCDHCSKLLLGLVKPGMKCLDCGYNCHDRCHDLAPTNCT</sequence>
<dbReference type="Pfam" id="PF06602">
    <property type="entry name" value="Myotub-related"/>
    <property type="match status" value="1"/>
</dbReference>
<organism evidence="7 8">
    <name type="scientific">Tropilaelaps mercedesae</name>
    <dbReference type="NCBI Taxonomy" id="418985"/>
    <lineage>
        <taxon>Eukaryota</taxon>
        <taxon>Metazoa</taxon>
        <taxon>Ecdysozoa</taxon>
        <taxon>Arthropoda</taxon>
        <taxon>Chelicerata</taxon>
        <taxon>Arachnida</taxon>
        <taxon>Acari</taxon>
        <taxon>Parasitiformes</taxon>
        <taxon>Mesostigmata</taxon>
        <taxon>Gamasina</taxon>
        <taxon>Dermanyssoidea</taxon>
        <taxon>Laelapidae</taxon>
        <taxon>Tropilaelaps</taxon>
    </lineage>
</organism>
<evidence type="ECO:0000256" key="1">
    <source>
        <dbReference type="ARBA" id="ARBA00007471"/>
    </source>
</evidence>
<dbReference type="GO" id="GO:0016020">
    <property type="term" value="C:membrane"/>
    <property type="evidence" value="ECO:0007669"/>
    <property type="project" value="TreeGrafter"/>
</dbReference>
<dbReference type="SUPFAM" id="SSF57889">
    <property type="entry name" value="Cysteine-rich domain"/>
    <property type="match status" value="1"/>
</dbReference>
<dbReference type="EMBL" id="MNPL01015182">
    <property type="protein sequence ID" value="OQR71203.1"/>
    <property type="molecule type" value="Genomic_DNA"/>
</dbReference>
<keyword evidence="2" id="KW-0479">Metal-binding</keyword>
<dbReference type="InterPro" id="IPR020454">
    <property type="entry name" value="DAG/PE-bd"/>
</dbReference>
<dbReference type="InParanoid" id="A0A1V9XCT3"/>
<evidence type="ECO:0000256" key="2">
    <source>
        <dbReference type="ARBA" id="ARBA00022723"/>
    </source>
</evidence>
<dbReference type="PANTHER" id="PTHR10807:SF109">
    <property type="entry name" value="SET DOMAIN BINDING FACTOR, ISOFORM A"/>
    <property type="match status" value="1"/>
</dbReference>
<keyword evidence="8" id="KW-1185">Reference proteome</keyword>
<dbReference type="InterPro" id="IPR029021">
    <property type="entry name" value="Prot-tyrosine_phosphatase-like"/>
</dbReference>
<dbReference type="AlphaFoldDB" id="A0A1V9XCT3"/>
<protein>
    <submittedName>
        <fullName evidence="7">Myotubularin-related protein 13-like</fullName>
    </submittedName>
</protein>
<dbReference type="SUPFAM" id="SSF52799">
    <property type="entry name" value="(Phosphotyrosine protein) phosphatases II"/>
    <property type="match status" value="1"/>
</dbReference>
<dbReference type="OrthoDB" id="74314at2759"/>
<dbReference type="SMART" id="SM00109">
    <property type="entry name" value="C1"/>
    <property type="match status" value="1"/>
</dbReference>
<feature type="region of interest" description="Disordered" evidence="4">
    <location>
        <begin position="19"/>
        <end position="53"/>
    </location>
</feature>
<dbReference type="Gene3D" id="3.30.60.20">
    <property type="match status" value="1"/>
</dbReference>
<evidence type="ECO:0000259" key="5">
    <source>
        <dbReference type="PROSITE" id="PS50081"/>
    </source>
</evidence>
<dbReference type="InterPro" id="IPR010569">
    <property type="entry name" value="Myotubularin-like_Pase_dom"/>
</dbReference>
<dbReference type="PROSITE" id="PS51339">
    <property type="entry name" value="PPASE_MYOTUBULARIN"/>
    <property type="match status" value="1"/>
</dbReference>
<evidence type="ECO:0000256" key="4">
    <source>
        <dbReference type="SAM" id="MobiDB-lite"/>
    </source>
</evidence>
<feature type="compositionally biased region" description="Polar residues" evidence="4">
    <location>
        <begin position="399"/>
        <end position="417"/>
    </location>
</feature>
<dbReference type="InterPro" id="IPR046349">
    <property type="entry name" value="C1-like_sf"/>
</dbReference>
<dbReference type="GO" id="GO:0005737">
    <property type="term" value="C:cytoplasm"/>
    <property type="evidence" value="ECO:0007669"/>
    <property type="project" value="TreeGrafter"/>
</dbReference>
<dbReference type="STRING" id="418985.A0A1V9XCT3"/>
<reference evidence="7 8" key="1">
    <citation type="journal article" date="2017" name="Gigascience">
        <title>Draft genome of the honey bee ectoparasitic mite, Tropilaelaps mercedesae, is shaped by the parasitic life history.</title>
        <authorList>
            <person name="Dong X."/>
            <person name="Armstrong S.D."/>
            <person name="Xia D."/>
            <person name="Makepeace B.L."/>
            <person name="Darby A.C."/>
            <person name="Kadowaki T."/>
        </authorList>
    </citation>
    <scope>NUCLEOTIDE SEQUENCE [LARGE SCALE GENOMIC DNA]</scope>
    <source>
        <strain evidence="7">Wuxi-XJTLU</strain>
    </source>
</reference>
<dbReference type="InterPro" id="IPR030564">
    <property type="entry name" value="Myotubularin"/>
</dbReference>
<dbReference type="GO" id="GO:0046872">
    <property type="term" value="F:metal ion binding"/>
    <property type="evidence" value="ECO:0007669"/>
    <property type="project" value="UniProtKB-KW"/>
</dbReference>
<dbReference type="Proteomes" id="UP000192247">
    <property type="component" value="Unassembled WGS sequence"/>
</dbReference>
<dbReference type="PROSITE" id="PS00479">
    <property type="entry name" value="ZF_DAG_PE_1"/>
    <property type="match status" value="1"/>
</dbReference>
<dbReference type="GO" id="GO:0005085">
    <property type="term" value="F:guanyl-nucleotide exchange factor activity"/>
    <property type="evidence" value="ECO:0007669"/>
    <property type="project" value="TreeGrafter"/>
</dbReference>
<evidence type="ECO:0000313" key="7">
    <source>
        <dbReference type="EMBL" id="OQR71203.1"/>
    </source>
</evidence>
<dbReference type="PROSITE" id="PS50081">
    <property type="entry name" value="ZF_DAG_PE_2"/>
    <property type="match status" value="1"/>
</dbReference>